<dbReference type="GO" id="GO:0005886">
    <property type="term" value="C:plasma membrane"/>
    <property type="evidence" value="ECO:0007669"/>
    <property type="project" value="UniProtKB-ARBA"/>
</dbReference>
<dbReference type="InterPro" id="IPR008710">
    <property type="entry name" value="Nicastrin"/>
</dbReference>
<dbReference type="EMBL" id="JARTCD010000087">
    <property type="protein sequence ID" value="KAJ8653015.1"/>
    <property type="molecule type" value="Genomic_DNA"/>
</dbReference>
<keyword evidence="6" id="KW-0914">Notch signaling pathway</keyword>
<reference evidence="13 14" key="1">
    <citation type="submission" date="2023-03" db="EMBL/GenBank/DDBJ databases">
        <title>Genome sequence of Lichtheimia ornata CBS 291.66.</title>
        <authorList>
            <person name="Mohabir J.T."/>
            <person name="Shea T.P."/>
            <person name="Kurbessoian T."/>
            <person name="Berby B."/>
            <person name="Fontaine J."/>
            <person name="Livny J."/>
            <person name="Gnirke A."/>
            <person name="Stajich J.E."/>
            <person name="Cuomo C.A."/>
        </authorList>
    </citation>
    <scope>NUCLEOTIDE SEQUENCE [LARGE SCALE GENOMIC DNA]</scope>
    <source>
        <strain evidence="13">CBS 291.66</strain>
    </source>
</reference>
<evidence type="ECO:0000256" key="10">
    <source>
        <dbReference type="SAM" id="Phobius"/>
    </source>
</evidence>
<feature type="signal peptide" evidence="11">
    <location>
        <begin position="1"/>
        <end position="21"/>
    </location>
</feature>
<evidence type="ECO:0000313" key="13">
    <source>
        <dbReference type="EMBL" id="KAJ8653015.1"/>
    </source>
</evidence>
<dbReference type="AlphaFoldDB" id="A0AAD7XSR4"/>
<dbReference type="PANTHER" id="PTHR21092">
    <property type="entry name" value="NICASTRIN"/>
    <property type="match status" value="1"/>
</dbReference>
<dbReference type="PANTHER" id="PTHR21092:SF0">
    <property type="entry name" value="NICASTRIN"/>
    <property type="match status" value="1"/>
</dbReference>
<evidence type="ECO:0000256" key="5">
    <source>
        <dbReference type="ARBA" id="ARBA00022729"/>
    </source>
</evidence>
<evidence type="ECO:0000256" key="3">
    <source>
        <dbReference type="ARBA" id="ARBA00015303"/>
    </source>
</evidence>
<evidence type="ECO:0000256" key="1">
    <source>
        <dbReference type="ARBA" id="ARBA00004479"/>
    </source>
</evidence>
<comment type="similarity">
    <text evidence="2">Belongs to the nicastrin family.</text>
</comment>
<dbReference type="Pfam" id="PF05450">
    <property type="entry name" value="Nicastrin"/>
    <property type="match status" value="1"/>
</dbReference>
<evidence type="ECO:0000256" key="2">
    <source>
        <dbReference type="ARBA" id="ARBA00007717"/>
    </source>
</evidence>
<dbReference type="Gene3D" id="3.40.630.10">
    <property type="entry name" value="Zn peptidases"/>
    <property type="match status" value="1"/>
</dbReference>
<name>A0AAD7XSR4_9FUNG</name>
<keyword evidence="5 11" id="KW-0732">Signal</keyword>
<keyword evidence="4 10" id="KW-0812">Transmembrane</keyword>
<dbReference type="SUPFAM" id="SSF53187">
    <property type="entry name" value="Zn-dependent exopeptidases"/>
    <property type="match status" value="1"/>
</dbReference>
<dbReference type="GO" id="GO:0016485">
    <property type="term" value="P:protein processing"/>
    <property type="evidence" value="ECO:0007669"/>
    <property type="project" value="InterPro"/>
</dbReference>
<evidence type="ECO:0000256" key="7">
    <source>
        <dbReference type="ARBA" id="ARBA00022989"/>
    </source>
</evidence>
<organism evidence="13 14">
    <name type="scientific">Lichtheimia ornata</name>
    <dbReference type="NCBI Taxonomy" id="688661"/>
    <lineage>
        <taxon>Eukaryota</taxon>
        <taxon>Fungi</taxon>
        <taxon>Fungi incertae sedis</taxon>
        <taxon>Mucoromycota</taxon>
        <taxon>Mucoromycotina</taxon>
        <taxon>Mucoromycetes</taxon>
        <taxon>Mucorales</taxon>
        <taxon>Lichtheimiaceae</taxon>
        <taxon>Lichtheimia</taxon>
    </lineage>
</organism>
<feature type="transmembrane region" description="Helical" evidence="10">
    <location>
        <begin position="631"/>
        <end position="650"/>
    </location>
</feature>
<keyword evidence="7 10" id="KW-1133">Transmembrane helix</keyword>
<comment type="subcellular location">
    <subcellularLocation>
        <location evidence="1">Membrane</location>
        <topology evidence="1">Single-pass type I membrane protein</topology>
    </subcellularLocation>
</comment>
<dbReference type="InterPro" id="IPR041084">
    <property type="entry name" value="Ncstrn_small"/>
</dbReference>
<evidence type="ECO:0000313" key="14">
    <source>
        <dbReference type="Proteomes" id="UP001234581"/>
    </source>
</evidence>
<gene>
    <name evidence="13" type="ORF">O0I10_011315</name>
</gene>
<protein>
    <recommendedName>
        <fullName evidence="3">Nicastrin</fullName>
    </recommendedName>
</protein>
<comment type="caution">
    <text evidence="13">The sequence shown here is derived from an EMBL/GenBank/DDBJ whole genome shotgun (WGS) entry which is preliminary data.</text>
</comment>
<evidence type="ECO:0000256" key="6">
    <source>
        <dbReference type="ARBA" id="ARBA00022976"/>
    </source>
</evidence>
<accession>A0AAD7XSR4</accession>
<dbReference type="Proteomes" id="UP001234581">
    <property type="component" value="Unassembled WGS sequence"/>
</dbReference>
<feature type="domain" description="Nicastrin small lobe" evidence="12">
    <location>
        <begin position="40"/>
        <end position="213"/>
    </location>
</feature>
<evidence type="ECO:0000256" key="9">
    <source>
        <dbReference type="ARBA" id="ARBA00023180"/>
    </source>
</evidence>
<dbReference type="RefSeq" id="XP_058337929.1">
    <property type="nucleotide sequence ID" value="XM_058491284.1"/>
</dbReference>
<keyword evidence="8 10" id="KW-0472">Membrane</keyword>
<proteinExistence type="inferred from homology"/>
<keyword evidence="14" id="KW-1185">Reference proteome</keyword>
<keyword evidence="9" id="KW-0325">Glycoprotein</keyword>
<evidence type="ECO:0000256" key="8">
    <source>
        <dbReference type="ARBA" id="ARBA00023136"/>
    </source>
</evidence>
<evidence type="ECO:0000256" key="4">
    <source>
        <dbReference type="ARBA" id="ARBA00022692"/>
    </source>
</evidence>
<dbReference type="GeneID" id="83218716"/>
<evidence type="ECO:0000259" key="12">
    <source>
        <dbReference type="Pfam" id="PF18266"/>
    </source>
</evidence>
<sequence>MRFHLLVIVIVALWTATFTLAEDIATKLYPYIYTNLNNWPCVRLLNATSTIGCHVPSTGSGVVYHIKSQDDLDSFVNGDIGTSDAYSIVLGYDLFTRQNIHALDSTGRVVGLVALLRGAMDQDQLANVKSPDSPCPNCQFGLYAQDEDAYVWNVDGQDLIGESFSIPIFGLNPTSQSSKQIYSYVMDMVRYNEERNYSHYPLQAMDFNIFMWAAANSETCLRRGWCEPVGGLSVFASPSLNIQADDGKPVVVLAAAMDSRSMFHDLTIGTNTDVSGVVALLAVAEALSRVPTADLSKHILYTLFAAEPWGFAGSQRFVQDISHPFSCTNASRAIKCPFSNAPCTNPCVRSLEFTKINMDNIDTIIEFNSVANANSSGYWGHVDDTSVSGPLVDSLVQSGNASIQPAYQDGTQRKLPPSSTMSFLAKKRDTRAVVVTDYQKQLGSLYNSDVDDAAASNTTIQSICQLATATAKTIYADAQGNNTDAVTANCTLVASLMDCLVSNFSCPFMQNYFNVSGISRVSHYTSVFNVRNPQPQLIPRFAFTFLADVTGVDQQRSCQTIQDCGSDEYCVKQRCIKTFTAYHDAYGTGLQYDEGTGEIKVVDPTKGTWTESTWNAPILRVFLVTSRKHQIVELVVGILCTIASVTAVLFGKRFFKKTFKID</sequence>
<evidence type="ECO:0000256" key="11">
    <source>
        <dbReference type="SAM" id="SignalP"/>
    </source>
</evidence>
<dbReference type="Pfam" id="PF18266">
    <property type="entry name" value="Ncstrn_small"/>
    <property type="match status" value="1"/>
</dbReference>
<feature type="chain" id="PRO_5042215509" description="Nicastrin" evidence="11">
    <location>
        <begin position="22"/>
        <end position="662"/>
    </location>
</feature>